<dbReference type="InterPro" id="IPR036291">
    <property type="entry name" value="NAD(P)-bd_dom_sf"/>
</dbReference>
<dbReference type="Pfam" id="PF00106">
    <property type="entry name" value="adh_short"/>
    <property type="match status" value="1"/>
</dbReference>
<dbReference type="Gene3D" id="3.40.50.720">
    <property type="entry name" value="NAD(P)-binding Rossmann-like Domain"/>
    <property type="match status" value="1"/>
</dbReference>
<proteinExistence type="predicted"/>
<comment type="caution">
    <text evidence="1">The sequence shown here is derived from an EMBL/GenBank/DDBJ whole genome shotgun (WGS) entry which is preliminary data.</text>
</comment>
<sequence>MVGAFLVLAGMLGPMPALGGKVALVTGASRGVGRGVALGLGEAGATVYVTGRTLSGRRPDMPFLAGSLEETAADVTALGGSGVAVQCDHRDDAQTRAVIERIAGDHEQLDLLVNNVWGGYEGLHLWDERGQTWNAPFWEQPLSLWDEMFGAGVRAHYVTTSLAAPLLIAARGLVVNISFFAGMRHRGTENIPYFLAKNADDRMAQAFANHFRPHGVSAVSLYPGLVRTEGVLLAPEGTFDFTNSESPQFLGRAAAHLAADPDVLSRSGQTLVAAELAQEYGFTDIDGRQPPSARASFEGE</sequence>
<dbReference type="PANTHER" id="PTHR44147">
    <property type="entry name" value="DEHYDROGENASE/REDUCTASE SDR FAMILY MEMBER 1"/>
    <property type="match status" value="1"/>
</dbReference>
<protein>
    <submittedName>
        <fullName evidence="1">Short-chain dehydrogenase/reductase SDR</fullName>
    </submittedName>
</protein>
<dbReference type="Proteomes" id="UP000236569">
    <property type="component" value="Unassembled WGS sequence"/>
</dbReference>
<keyword evidence="2" id="KW-1185">Reference proteome</keyword>
<name>A0A2I9DS67_9DEIO</name>
<evidence type="ECO:0000313" key="1">
    <source>
        <dbReference type="EMBL" id="GBF05277.1"/>
    </source>
</evidence>
<dbReference type="PRINTS" id="PR00081">
    <property type="entry name" value="GDHRDH"/>
</dbReference>
<gene>
    <name evidence="1" type="ORF">DAERI_040037</name>
</gene>
<dbReference type="EMBL" id="BFAG01000004">
    <property type="protein sequence ID" value="GBF05277.1"/>
    <property type="molecule type" value="Genomic_DNA"/>
</dbReference>
<dbReference type="AlphaFoldDB" id="A0A2I9DS67"/>
<dbReference type="SUPFAM" id="SSF51735">
    <property type="entry name" value="NAD(P)-binding Rossmann-fold domains"/>
    <property type="match status" value="1"/>
</dbReference>
<organism evidence="1 2">
    <name type="scientific">Deinococcus aerius</name>
    <dbReference type="NCBI Taxonomy" id="200253"/>
    <lineage>
        <taxon>Bacteria</taxon>
        <taxon>Thermotogati</taxon>
        <taxon>Deinococcota</taxon>
        <taxon>Deinococci</taxon>
        <taxon>Deinococcales</taxon>
        <taxon>Deinococcaceae</taxon>
        <taxon>Deinococcus</taxon>
    </lineage>
</organism>
<dbReference type="InterPro" id="IPR002347">
    <property type="entry name" value="SDR_fam"/>
</dbReference>
<accession>A0A2I9DS67</accession>
<dbReference type="PANTHER" id="PTHR44147:SF2">
    <property type="entry name" value="DEHYDROGENASE_REDUCTASE SDR FAMILY MEMBER 1"/>
    <property type="match status" value="1"/>
</dbReference>
<evidence type="ECO:0000313" key="2">
    <source>
        <dbReference type="Proteomes" id="UP000236569"/>
    </source>
</evidence>
<reference evidence="2" key="1">
    <citation type="submission" date="2018-01" db="EMBL/GenBank/DDBJ databases">
        <title>Draft Genome Sequence of the Radioresistant Bacterium Deinococcus aerius TR0125, Isolated from the Higher Atmosphere above Japan.</title>
        <authorList>
            <person name="Satoh K."/>
            <person name="Arai H."/>
            <person name="Sanzen T."/>
            <person name="Kawaguchi Y."/>
            <person name="Hayashi H."/>
            <person name="Yokobori S."/>
            <person name="Yamagishi A."/>
            <person name="Oono Y."/>
            <person name="Narumi I."/>
        </authorList>
    </citation>
    <scope>NUCLEOTIDE SEQUENCE [LARGE SCALE GENOMIC DNA]</scope>
    <source>
        <strain evidence="2">TR0125</strain>
    </source>
</reference>